<evidence type="ECO:0000256" key="1">
    <source>
        <dbReference type="ARBA" id="ARBA00022598"/>
    </source>
</evidence>
<organism evidence="5 6">
    <name type="scientific">Halomonas campaniensis</name>
    <dbReference type="NCBI Taxonomy" id="213554"/>
    <lineage>
        <taxon>Bacteria</taxon>
        <taxon>Pseudomonadati</taxon>
        <taxon>Pseudomonadota</taxon>
        <taxon>Gammaproteobacteria</taxon>
        <taxon>Oceanospirillales</taxon>
        <taxon>Halomonadaceae</taxon>
        <taxon>Halomonas</taxon>
    </lineage>
</organism>
<dbReference type="Gene3D" id="3.30.470.20">
    <property type="entry name" value="ATP-grasp fold, B domain"/>
    <property type="match status" value="1"/>
</dbReference>
<evidence type="ECO:0000313" key="6">
    <source>
        <dbReference type="Proteomes" id="UP000553442"/>
    </source>
</evidence>
<protein>
    <submittedName>
        <fullName evidence="5">Acetyl/propionyl-CoA carboxylase alpha subunit</fullName>
    </submittedName>
</protein>
<keyword evidence="2" id="KW-0547">Nucleotide-binding</keyword>
<keyword evidence="3" id="KW-0067">ATP-binding</keyword>
<dbReference type="GO" id="GO:0016874">
    <property type="term" value="F:ligase activity"/>
    <property type="evidence" value="ECO:0007669"/>
    <property type="project" value="UniProtKB-KW"/>
</dbReference>
<keyword evidence="6" id="KW-1185">Reference proteome</keyword>
<comment type="caution">
    <text evidence="5">The sequence shown here is derived from an EMBL/GenBank/DDBJ whole genome shotgun (WGS) entry which is preliminary data.</text>
</comment>
<gene>
    <name evidence="5" type="ORF">BDK63_003091</name>
</gene>
<evidence type="ECO:0000259" key="4">
    <source>
        <dbReference type="PROSITE" id="PS50979"/>
    </source>
</evidence>
<proteinExistence type="predicted"/>
<dbReference type="GO" id="GO:0005524">
    <property type="term" value="F:ATP binding"/>
    <property type="evidence" value="ECO:0007669"/>
    <property type="project" value="UniProtKB-KW"/>
</dbReference>
<dbReference type="PANTHER" id="PTHR48095:SF2">
    <property type="entry name" value="BIOTIN CARBOXYLASE, CHLOROPLASTIC"/>
    <property type="match status" value="1"/>
</dbReference>
<feature type="domain" description="Biotin carboxylation" evidence="4">
    <location>
        <begin position="1"/>
        <end position="317"/>
    </location>
</feature>
<evidence type="ECO:0000256" key="3">
    <source>
        <dbReference type="ARBA" id="ARBA00022840"/>
    </source>
</evidence>
<dbReference type="SUPFAM" id="SSF56059">
    <property type="entry name" value="Glutathione synthetase ATP-binding domain-like"/>
    <property type="match status" value="1"/>
</dbReference>
<evidence type="ECO:0000256" key="2">
    <source>
        <dbReference type="ARBA" id="ARBA00022741"/>
    </source>
</evidence>
<evidence type="ECO:0000313" key="5">
    <source>
        <dbReference type="EMBL" id="MBB3332197.1"/>
    </source>
</evidence>
<dbReference type="RefSeq" id="WP_183333513.1">
    <property type="nucleotide sequence ID" value="NZ_JACHZF010000026.1"/>
</dbReference>
<sequence length="317" mass="33115">MCPSPLRLPTPEDTEPAPGVALVATGQAGLRVRQACEELGLACLVAPPAPAEAVVEQALAAGCRALHPGENGAGSQLALARACGRAGLAFVGPRPALIEAMHDGEAIRLLMREAGVPLAEEGATGPRVRVPVLADRLGGLRFLPARDRVHPGLVRAPVAWLTPEQRAYLGQLALQGLAGLGLVGLVSLDFRVSGNRLGFAAMQPGLDGSEALDEALTGVDPVVEQLRLAAGERLRDRQAALAPRGHALQWRLFPEAGAGFSGGPGLRLDRPLEAPGEARLLAWGRRPEEAIRRGRRGLRELLGEAPAEAMLTGLAPR</sequence>
<dbReference type="PANTHER" id="PTHR48095">
    <property type="entry name" value="PYRUVATE CARBOXYLASE SUBUNIT A"/>
    <property type="match status" value="1"/>
</dbReference>
<reference evidence="5 6" key="1">
    <citation type="submission" date="2020-08" db="EMBL/GenBank/DDBJ databases">
        <title>Genomic Encyclopedia of Archaeal and Bacterial Type Strains, Phase II (KMG-II): from individual species to whole genera.</title>
        <authorList>
            <person name="Goeker M."/>
        </authorList>
    </citation>
    <scope>NUCLEOTIDE SEQUENCE [LARGE SCALE GENOMIC DNA]</scope>
    <source>
        <strain evidence="5 6">5AG</strain>
    </source>
</reference>
<dbReference type="Proteomes" id="UP000553442">
    <property type="component" value="Unassembled WGS sequence"/>
</dbReference>
<keyword evidence="1" id="KW-0436">Ligase</keyword>
<dbReference type="InterPro" id="IPR005479">
    <property type="entry name" value="CPAse_ATP-bd"/>
</dbReference>
<dbReference type="InterPro" id="IPR016185">
    <property type="entry name" value="PreATP-grasp_dom_sf"/>
</dbReference>
<dbReference type="PROSITE" id="PS50979">
    <property type="entry name" value="BC"/>
    <property type="match status" value="1"/>
</dbReference>
<dbReference type="AlphaFoldDB" id="A0A7W5PC27"/>
<dbReference type="Pfam" id="PF02786">
    <property type="entry name" value="CPSase_L_D2"/>
    <property type="match status" value="1"/>
</dbReference>
<dbReference type="EMBL" id="JACHZF010000026">
    <property type="protein sequence ID" value="MBB3332197.1"/>
    <property type="molecule type" value="Genomic_DNA"/>
</dbReference>
<accession>A0A7W5PC27</accession>
<dbReference type="InterPro" id="IPR051602">
    <property type="entry name" value="ACC_Biotin_Carboxylase"/>
</dbReference>
<name>A0A7W5PC27_9GAMM</name>
<dbReference type="SUPFAM" id="SSF52440">
    <property type="entry name" value="PreATP-grasp domain"/>
    <property type="match status" value="1"/>
</dbReference>
<dbReference type="InterPro" id="IPR011764">
    <property type="entry name" value="Biotin_carboxylation_dom"/>
</dbReference>